<dbReference type="Proteomes" id="UP000255000">
    <property type="component" value="Unassembled WGS sequence"/>
</dbReference>
<accession>A0A379A0U8</accession>
<evidence type="ECO:0000313" key="4">
    <source>
        <dbReference type="Proteomes" id="UP000255000"/>
    </source>
</evidence>
<evidence type="ECO:0000256" key="1">
    <source>
        <dbReference type="SAM" id="Phobius"/>
    </source>
</evidence>
<keyword evidence="1" id="KW-0472">Membrane</keyword>
<evidence type="ECO:0000313" key="3">
    <source>
        <dbReference type="EMBL" id="SUB03096.1"/>
    </source>
</evidence>
<evidence type="ECO:0000259" key="2">
    <source>
        <dbReference type="PROSITE" id="PS50234"/>
    </source>
</evidence>
<dbReference type="AlphaFoldDB" id="A0A379A0U8"/>
<reference evidence="3 4" key="1">
    <citation type="submission" date="2018-06" db="EMBL/GenBank/DDBJ databases">
        <authorList>
            <consortium name="Pathogen Informatics"/>
            <person name="Doyle S."/>
        </authorList>
    </citation>
    <scope>NUCLEOTIDE SEQUENCE [LARGE SCALE GENOMIC DNA]</scope>
    <source>
        <strain evidence="3 4">NCTC13350</strain>
    </source>
</reference>
<dbReference type="InterPro" id="IPR036465">
    <property type="entry name" value="vWFA_dom_sf"/>
</dbReference>
<dbReference type="SUPFAM" id="SSF53300">
    <property type="entry name" value="vWA-like"/>
    <property type="match status" value="1"/>
</dbReference>
<feature type="transmembrane region" description="Helical" evidence="1">
    <location>
        <begin position="21"/>
        <end position="43"/>
    </location>
</feature>
<dbReference type="Gene3D" id="3.40.50.410">
    <property type="entry name" value="von Willebrand factor, type A domain"/>
    <property type="match status" value="1"/>
</dbReference>
<protein>
    <submittedName>
        <fullName evidence="3">Flp pilus assembly protein TadG</fullName>
    </submittedName>
</protein>
<gene>
    <name evidence="3" type="ORF">NCTC13350_04080</name>
</gene>
<proteinExistence type="predicted"/>
<dbReference type="RefSeq" id="WP_019964321.1">
    <property type="nucleotide sequence ID" value="NZ_UGSK01000001.1"/>
</dbReference>
<keyword evidence="1" id="KW-1133">Transmembrane helix</keyword>
<dbReference type="InterPro" id="IPR028087">
    <property type="entry name" value="Tad_N"/>
</dbReference>
<sequence>MCRSRIRQLLRKMSQFGRKNDGSILPLAAFLIVIMIVIAGSGADYGRAIMVRSAVTNALDAAVLSVARQLSTTVLTDSQIKSALESAFNANLTSTGVDNVQLANLTYTLNPAEGIITANVTGTVNTYFVSIGGIGPETIPVRSSSQSTYSKFDVELSLILDVTGSMSGDMDALKSAANSVVDILLADQNSNSASKVRIALVPYSQGVNLGSDARAVTNGAALGANCVTERMGPEQFTDAAYNYNGTNSEFFGGGSNACSSGSPLMPLTSSTNNLKSAIRNLIASGGTAGQTGIAWGWYTLSPNWSNLWPSASAPTAYGRNKVKKIALIMTDGDFNDFYDKTVLTRDVCRTRSQYNSWNGTYQGWSYHDRRPNGSYYWLYETLRDGCSRNAKQYWLGQYYIDANYNDPPAVRARRFCDAMKAKNITIYTVLFQNTSGSLPSSERLMKYCATSEATTYFKATDSNTLINAFSNIARQIQSIYLSR</sequence>
<dbReference type="InterPro" id="IPR002035">
    <property type="entry name" value="VWF_A"/>
</dbReference>
<organism evidence="3 4">
    <name type="scientific">Pannonibacter phragmitetus</name>
    <dbReference type="NCBI Taxonomy" id="121719"/>
    <lineage>
        <taxon>Bacteria</taxon>
        <taxon>Pseudomonadati</taxon>
        <taxon>Pseudomonadota</taxon>
        <taxon>Alphaproteobacteria</taxon>
        <taxon>Hyphomicrobiales</taxon>
        <taxon>Stappiaceae</taxon>
        <taxon>Pannonibacter</taxon>
    </lineage>
</organism>
<feature type="domain" description="VWFA" evidence="2">
    <location>
        <begin position="155"/>
        <end position="472"/>
    </location>
</feature>
<name>A0A379A0U8_9HYPH</name>
<dbReference type="PROSITE" id="PS50234">
    <property type="entry name" value="VWFA"/>
    <property type="match status" value="1"/>
</dbReference>
<dbReference type="EMBL" id="UGSK01000001">
    <property type="protein sequence ID" value="SUB03096.1"/>
    <property type="molecule type" value="Genomic_DNA"/>
</dbReference>
<keyword evidence="1" id="KW-0812">Transmembrane</keyword>
<dbReference type="Pfam" id="PF13400">
    <property type="entry name" value="Tad"/>
    <property type="match status" value="1"/>
</dbReference>